<dbReference type="Proteomes" id="UP000265725">
    <property type="component" value="Chromosome"/>
</dbReference>
<name>A0A385YTT7_9BACL</name>
<dbReference type="OrthoDB" id="9816557at2"/>
<dbReference type="SMART" id="SM00047">
    <property type="entry name" value="LYZ2"/>
    <property type="match status" value="1"/>
</dbReference>
<dbReference type="KEGG" id="paek:D3873_03030"/>
<accession>A0A385YTT7</accession>
<gene>
    <name evidence="2" type="ORF">D3873_03030</name>
</gene>
<reference evidence="3" key="1">
    <citation type="submission" date="2018-09" db="EMBL/GenBank/DDBJ databases">
        <authorList>
            <person name="Zhu H."/>
        </authorList>
    </citation>
    <scope>NUCLEOTIDE SEQUENCE [LARGE SCALE GENOMIC DNA]</scope>
    <source>
        <strain evidence="3">K2R23-3</strain>
    </source>
</reference>
<dbReference type="EMBL" id="CP032418">
    <property type="protein sequence ID" value="AYC28893.1"/>
    <property type="molecule type" value="Genomic_DNA"/>
</dbReference>
<feature type="domain" description="SLH" evidence="1">
    <location>
        <begin position="150"/>
        <end position="217"/>
    </location>
</feature>
<dbReference type="PROSITE" id="PS51272">
    <property type="entry name" value="SLH"/>
    <property type="match status" value="3"/>
</dbReference>
<dbReference type="PANTHER" id="PTHR43308:SF5">
    <property type="entry name" value="S-LAYER PROTEIN _ PEPTIDOGLYCAN ENDO-BETA-N-ACETYLGLUCOSAMINIDASE"/>
    <property type="match status" value="1"/>
</dbReference>
<dbReference type="InterPro" id="IPR051465">
    <property type="entry name" value="Cell_Envelope_Struct_Comp"/>
</dbReference>
<proteinExistence type="predicted"/>
<feature type="domain" description="SLH" evidence="1">
    <location>
        <begin position="85"/>
        <end position="148"/>
    </location>
</feature>
<feature type="domain" description="SLH" evidence="1">
    <location>
        <begin position="27"/>
        <end position="84"/>
    </location>
</feature>
<dbReference type="PANTHER" id="PTHR43308">
    <property type="entry name" value="OUTER MEMBRANE PROTEIN ALPHA-RELATED"/>
    <property type="match status" value="1"/>
</dbReference>
<dbReference type="Pfam" id="PF01832">
    <property type="entry name" value="Glucosaminidase"/>
    <property type="match status" value="1"/>
</dbReference>
<dbReference type="InterPro" id="IPR002901">
    <property type="entry name" value="MGlyc_endo_b_GlcNAc-like_dom"/>
</dbReference>
<evidence type="ECO:0000259" key="1">
    <source>
        <dbReference type="PROSITE" id="PS51272"/>
    </source>
</evidence>
<dbReference type="Gene3D" id="1.10.530.10">
    <property type="match status" value="1"/>
</dbReference>
<evidence type="ECO:0000313" key="3">
    <source>
        <dbReference type="Proteomes" id="UP000265725"/>
    </source>
</evidence>
<evidence type="ECO:0000313" key="2">
    <source>
        <dbReference type="EMBL" id="AYC28893.1"/>
    </source>
</evidence>
<protein>
    <recommendedName>
        <fullName evidence="1">SLH domain-containing protein</fullName>
    </recommendedName>
</protein>
<dbReference type="AlphaFoldDB" id="A0A385YTT7"/>
<sequence>MNDVNRLKQFIATMLVATFLVIQLAIPQKASADELTGKALEKEMRAMIEAGVLTGYTDGTYKPAEKVTRAQFAAFISRALELPEGSASFTDVSSNMTLAPFIYKVTSAGIMGGYSDNTFKPDQNITREQMMLAMQNVLTYSEMALTEKRIDFTDMDAFGGSVSIKAAFIAANYDITSGFPNADGTVSFQPKADTTREQAAAFIYRFLEAKKNYVPPVVEEPGEPEPPLPPPVVKKYKVATVQNNQLVNGSTEYETYDKALAAYNANTSYDAITFGVDIIKTRSGAIAYGNATTTTGIPSTTTVYFDQDFAKQATYIEYGREMRYYDSNDKFIKVQVGATIGYVKHSQTELKPAEMIQPLERDRYSKTIFGSLAHTTYNHAREKIAGTYINGPAPDFMQSGATYYSYDGIHFMNDRGTNVGAHVPYFQYLSIRALSSYSAEEIDAYIVRKVQEKFPDTWQASKLIGIGATLKKMETEQRVNALMILSLGINESNWGMSKYAQKCNNLFGLYVNDTFVGECPAKGNFPTIEDGVRELVISFFNTRYSDPTNSQVPARNMGAAFGNKTTGFNVNYASDPTWGAKAAGHLYTFDQELGGKDFRQYKKIAFTNLNNQSINVRTAPTTASNILFTYRARNVGAYKDNPPVSYAEGYPLTIVEEKAVDGYTWYKVYSDWYVNETSAQYGWIRGDLLSIVEYP</sequence>
<organism evidence="2 3">
    <name type="scientific">Paenisporosarcina cavernae</name>
    <dbReference type="NCBI Taxonomy" id="2320858"/>
    <lineage>
        <taxon>Bacteria</taxon>
        <taxon>Bacillati</taxon>
        <taxon>Bacillota</taxon>
        <taxon>Bacilli</taxon>
        <taxon>Bacillales</taxon>
        <taxon>Caryophanaceae</taxon>
        <taxon>Paenisporosarcina</taxon>
    </lineage>
</organism>
<dbReference type="InterPro" id="IPR001119">
    <property type="entry name" value="SLH_dom"/>
</dbReference>
<keyword evidence="3" id="KW-1185">Reference proteome</keyword>
<dbReference type="Pfam" id="PF00395">
    <property type="entry name" value="SLH"/>
    <property type="match status" value="2"/>
</dbReference>
<dbReference type="GO" id="GO:0004040">
    <property type="term" value="F:amidase activity"/>
    <property type="evidence" value="ECO:0007669"/>
    <property type="project" value="InterPro"/>
</dbReference>